<evidence type="ECO:0000313" key="8">
    <source>
        <dbReference type="Proteomes" id="UP000236544"/>
    </source>
</evidence>
<reference evidence="8" key="1">
    <citation type="submission" date="2015-10" db="EMBL/GenBank/DDBJ databases">
        <authorList>
            <person name="Devillers H."/>
        </authorList>
    </citation>
    <scope>NUCLEOTIDE SEQUENCE [LARGE SCALE GENOMIC DNA]</scope>
</reference>
<evidence type="ECO:0000256" key="3">
    <source>
        <dbReference type="ARBA" id="ARBA00022777"/>
    </source>
</evidence>
<keyword evidence="2" id="KW-0808">Transferase</keyword>
<dbReference type="Proteomes" id="UP000236544">
    <property type="component" value="Unassembled WGS sequence"/>
</dbReference>
<evidence type="ECO:0000256" key="4">
    <source>
        <dbReference type="SAM" id="MobiDB-lite"/>
    </source>
</evidence>
<dbReference type="NCBIfam" id="TIGR01315">
    <property type="entry name" value="5C_CHO_kinase"/>
    <property type="match status" value="1"/>
</dbReference>
<dbReference type="OrthoDB" id="203824at2759"/>
<dbReference type="InterPro" id="IPR006003">
    <property type="entry name" value="FGGY_RbtK-like"/>
</dbReference>
<dbReference type="GO" id="GO:0005737">
    <property type="term" value="C:cytoplasm"/>
    <property type="evidence" value="ECO:0007669"/>
    <property type="project" value="TreeGrafter"/>
</dbReference>
<comment type="similarity">
    <text evidence="1">Belongs to the FGGY kinase family.</text>
</comment>
<organism evidence="7 8">
    <name type="scientific">Lachancea quebecensis</name>
    <dbReference type="NCBI Taxonomy" id="1654605"/>
    <lineage>
        <taxon>Eukaryota</taxon>
        <taxon>Fungi</taxon>
        <taxon>Dikarya</taxon>
        <taxon>Ascomycota</taxon>
        <taxon>Saccharomycotina</taxon>
        <taxon>Saccharomycetes</taxon>
        <taxon>Saccharomycetales</taxon>
        <taxon>Saccharomycetaceae</taxon>
        <taxon>Lachancea</taxon>
    </lineage>
</organism>
<protein>
    <submittedName>
        <fullName evidence="7">LAQU0S06e00232g1_1</fullName>
    </submittedName>
</protein>
<dbReference type="InterPro" id="IPR043129">
    <property type="entry name" value="ATPase_NBD"/>
</dbReference>
<dbReference type="Pfam" id="PF00370">
    <property type="entry name" value="FGGY_N"/>
    <property type="match status" value="1"/>
</dbReference>
<proteinExistence type="inferred from homology"/>
<evidence type="ECO:0000259" key="6">
    <source>
        <dbReference type="Pfam" id="PF02782"/>
    </source>
</evidence>
<dbReference type="AlphaFoldDB" id="A0A0N7MLK4"/>
<dbReference type="InterPro" id="IPR018484">
    <property type="entry name" value="FGGY_N"/>
</dbReference>
<dbReference type="Pfam" id="PF02782">
    <property type="entry name" value="FGGY_C"/>
    <property type="match status" value="1"/>
</dbReference>
<evidence type="ECO:0000313" key="7">
    <source>
        <dbReference type="EMBL" id="CUS22535.1"/>
    </source>
</evidence>
<sequence>MHSRRSRSSVSISQQRMMSRSMVGLSLEQQKMLYYVGVDVGTGSARACIIDSMGNILSLAERPIQREQLKANFITQSSQEIWQAVCHCVKSVVRDSGVPAEKIHGIGFDATCSLVVVEEQTNKEVAVGPNFSNTDQNIILWMDHRAIEETELINATGDKCLKYVGGQMSVEMEIPKIKWLKNHLPENKFNECKFFDLADYLTFKASGKETRSFCSTVCKQGLLPVGVEGSTEGWSREFLTEIGLEELIEDDFRRIGGPVKNSDKGKNFLSAGEFIGAIDSTVAEELGLSNHCVVGSGVIDAYAGWVGTVAARTDVSIPALVKTDQEKVGMDRATGRLAAVAGTSTCHIAMSRDPVFVDGVWGPYRDALATNFWCAEGGQSCTGALLAHVLTTHPAYTELSQLADAASVSKFDYLNSRLETLAQQQKARSVVHLAKHLFFYGDYHGNRSPIADPSMRAAIIGQSMDNSIDDLALMYLGACEFIAQQTRQIVDKMCTSGHDLSAIFMSGGQCRNGLLMRLLADCTGLPIVIPRYIDAAVVFGSALLGAVASESFDLSGTQSALSVSRKSSIAGEPVNAGQPKKSAVSKFGQLGGDDLPSPYTAPSATASTSQIASTVGFPFPTPEDAYAIDEHVEQEQDEDESTELNFKAHSKWKKDMEDRMKGRSSDNGDAMWNVMYNMTGGGKVVQPSAEESADRVLLNAKYKIFLDMAETQRKYRTMVDNAVN</sequence>
<dbReference type="SUPFAM" id="SSF53067">
    <property type="entry name" value="Actin-like ATPase domain"/>
    <property type="match status" value="2"/>
</dbReference>
<dbReference type="GO" id="GO:0019150">
    <property type="term" value="F:D-ribulokinase activity"/>
    <property type="evidence" value="ECO:0007669"/>
    <property type="project" value="TreeGrafter"/>
</dbReference>
<feature type="domain" description="Carbohydrate kinase FGGY N-terminal" evidence="5">
    <location>
        <begin position="34"/>
        <end position="210"/>
    </location>
</feature>
<feature type="domain" description="Carbohydrate kinase FGGY C-terminal" evidence="6">
    <location>
        <begin position="337"/>
        <end position="548"/>
    </location>
</feature>
<dbReference type="Gene3D" id="1.20.58.2240">
    <property type="match status" value="1"/>
</dbReference>
<keyword evidence="3" id="KW-0418">Kinase</keyword>
<feature type="region of interest" description="Disordered" evidence="4">
    <location>
        <begin position="567"/>
        <end position="604"/>
    </location>
</feature>
<dbReference type="Gene3D" id="3.30.420.40">
    <property type="match status" value="1"/>
</dbReference>
<evidence type="ECO:0000259" key="5">
    <source>
        <dbReference type="Pfam" id="PF00370"/>
    </source>
</evidence>
<gene>
    <name evidence="7" type="ORF">LAQU0_S06e00232g</name>
</gene>
<name>A0A0N7MLK4_9SACH</name>
<dbReference type="InterPro" id="IPR018485">
    <property type="entry name" value="FGGY_C"/>
</dbReference>
<keyword evidence="8" id="KW-1185">Reference proteome</keyword>
<dbReference type="GO" id="GO:0019321">
    <property type="term" value="P:pentose metabolic process"/>
    <property type="evidence" value="ECO:0007669"/>
    <property type="project" value="TreeGrafter"/>
</dbReference>
<dbReference type="PANTHER" id="PTHR43435">
    <property type="entry name" value="RIBULOKINASE"/>
    <property type="match status" value="1"/>
</dbReference>
<dbReference type="CDD" id="cd07782">
    <property type="entry name" value="ASKHA_NBD_FGGY_D-RBK"/>
    <property type="match status" value="1"/>
</dbReference>
<dbReference type="PANTHER" id="PTHR43435:SF4">
    <property type="entry name" value="FGGY CARBOHYDRATE KINASE DOMAIN-CONTAINING PROTEIN"/>
    <property type="match status" value="1"/>
</dbReference>
<dbReference type="EMBL" id="LN890530">
    <property type="protein sequence ID" value="CUS22535.1"/>
    <property type="molecule type" value="Genomic_DNA"/>
</dbReference>
<accession>A0A0N7MLK4</accession>
<evidence type="ECO:0000256" key="2">
    <source>
        <dbReference type="ARBA" id="ARBA00022679"/>
    </source>
</evidence>
<evidence type="ECO:0000256" key="1">
    <source>
        <dbReference type="ARBA" id="ARBA00009156"/>
    </source>
</evidence>